<dbReference type="PANTHER" id="PTHR46535:SF1">
    <property type="entry name" value="NEDD4-BINDING PROTEIN 2"/>
    <property type="match status" value="1"/>
</dbReference>
<gene>
    <name evidence="4" type="ORF">BDV96DRAFT_571353</name>
</gene>
<protein>
    <recommendedName>
        <fullName evidence="6">Smr domain-containing protein</fullName>
    </recommendedName>
</protein>
<sequence length="542" mass="57830">MDESLQLLEKEYCPPVDPALVHAIYSDFADAPDGLQSARDLLNGIKRSALDEQTTDFDPSGSSGDALRSSPGKQGSDEVDSSATESWRSQTTVTDCTNLSSDIATLSLGARSPAGSDESSDGGYFYDCQTFDTQTKEDILVGMFPTLRPDFVIYILKKSNGEFEKATEELLNHSYFEDSKSSPTEELVISKGIDAFSEENHIPYRAKKGKAKRKQKANNVYGAGSASASDSDVAAAPPRNKWADGNRDVEFIASRTKLPSTTVSSVYHTSGASIAATILTLINKDIALHRKDKEPDAGLVQNALDLVTDFPSLELGYALALIRLTAPSTANAHQLAKALNGSNGFTSTARSGIHVIPRYAPIDVSNAPETSPALPNLPPSALPHSTVSLAAARSTAFTQASAAYRKGNSNPLMKSAAGYYSQVGRDLNTNLRALNESEADQLVASQSSPTFLDLHGVTVSNSTRIAKERVQAWYDGLGEQRIPGGGRRGVGDGYRIITGLGRHSEGGRSKIGPAVARTLVNAGWKVEIGTGELTVMGLARRR</sequence>
<evidence type="ECO:0000259" key="2">
    <source>
        <dbReference type="PROSITE" id="PS50828"/>
    </source>
</evidence>
<feature type="domain" description="CUE" evidence="3">
    <location>
        <begin position="132"/>
        <end position="175"/>
    </location>
</feature>
<dbReference type="PROSITE" id="PS51140">
    <property type="entry name" value="CUE"/>
    <property type="match status" value="1"/>
</dbReference>
<dbReference type="OrthoDB" id="443981at2759"/>
<feature type="region of interest" description="Disordered" evidence="1">
    <location>
        <begin position="50"/>
        <end position="93"/>
    </location>
</feature>
<dbReference type="GO" id="GO:0043130">
    <property type="term" value="F:ubiquitin binding"/>
    <property type="evidence" value="ECO:0007669"/>
    <property type="project" value="InterPro"/>
</dbReference>
<dbReference type="InterPro" id="IPR013899">
    <property type="entry name" value="DUF1771"/>
</dbReference>
<dbReference type="GO" id="GO:0004519">
    <property type="term" value="F:endonuclease activity"/>
    <property type="evidence" value="ECO:0007669"/>
    <property type="project" value="TreeGrafter"/>
</dbReference>
<dbReference type="InterPro" id="IPR036063">
    <property type="entry name" value="Smr_dom_sf"/>
</dbReference>
<dbReference type="InterPro" id="IPR009060">
    <property type="entry name" value="UBA-like_sf"/>
</dbReference>
<dbReference type="AlphaFoldDB" id="A0A6A5ZCQ2"/>
<dbReference type="SMART" id="SM01162">
    <property type="entry name" value="DUF1771"/>
    <property type="match status" value="1"/>
</dbReference>
<dbReference type="SUPFAM" id="SSF46934">
    <property type="entry name" value="UBA-like"/>
    <property type="match status" value="1"/>
</dbReference>
<feature type="compositionally biased region" description="Polar residues" evidence="1">
    <location>
        <begin position="81"/>
        <end position="93"/>
    </location>
</feature>
<keyword evidence="5" id="KW-1185">Reference proteome</keyword>
<dbReference type="SUPFAM" id="SSF160443">
    <property type="entry name" value="SMR domain-like"/>
    <property type="match status" value="1"/>
</dbReference>
<dbReference type="InterPro" id="IPR058864">
    <property type="entry name" value="UBA_10"/>
</dbReference>
<evidence type="ECO:0000313" key="5">
    <source>
        <dbReference type="Proteomes" id="UP000799770"/>
    </source>
</evidence>
<dbReference type="CDD" id="cd14279">
    <property type="entry name" value="CUE"/>
    <property type="match status" value="1"/>
</dbReference>
<evidence type="ECO:0000259" key="3">
    <source>
        <dbReference type="PROSITE" id="PS51140"/>
    </source>
</evidence>
<dbReference type="GO" id="GO:0005634">
    <property type="term" value="C:nucleus"/>
    <property type="evidence" value="ECO:0007669"/>
    <property type="project" value="TreeGrafter"/>
</dbReference>
<dbReference type="Pfam" id="PF08590">
    <property type="entry name" value="DUF1771"/>
    <property type="match status" value="1"/>
</dbReference>
<organism evidence="4 5">
    <name type="scientific">Lophiotrema nucula</name>
    <dbReference type="NCBI Taxonomy" id="690887"/>
    <lineage>
        <taxon>Eukaryota</taxon>
        <taxon>Fungi</taxon>
        <taxon>Dikarya</taxon>
        <taxon>Ascomycota</taxon>
        <taxon>Pezizomycotina</taxon>
        <taxon>Dothideomycetes</taxon>
        <taxon>Pleosporomycetidae</taxon>
        <taxon>Pleosporales</taxon>
        <taxon>Lophiotremataceae</taxon>
        <taxon>Lophiotrema</taxon>
    </lineage>
</organism>
<evidence type="ECO:0000313" key="4">
    <source>
        <dbReference type="EMBL" id="KAF2116976.1"/>
    </source>
</evidence>
<feature type="compositionally biased region" description="Basic residues" evidence="1">
    <location>
        <begin position="207"/>
        <end position="216"/>
    </location>
</feature>
<proteinExistence type="predicted"/>
<dbReference type="InterPro" id="IPR002625">
    <property type="entry name" value="Smr_dom"/>
</dbReference>
<dbReference type="EMBL" id="ML977319">
    <property type="protein sequence ID" value="KAF2116976.1"/>
    <property type="molecule type" value="Genomic_DNA"/>
</dbReference>
<dbReference type="Proteomes" id="UP000799770">
    <property type="component" value="Unassembled WGS sequence"/>
</dbReference>
<name>A0A6A5ZCQ2_9PLEO</name>
<reference evidence="4" key="1">
    <citation type="journal article" date="2020" name="Stud. Mycol.">
        <title>101 Dothideomycetes genomes: a test case for predicting lifestyles and emergence of pathogens.</title>
        <authorList>
            <person name="Haridas S."/>
            <person name="Albert R."/>
            <person name="Binder M."/>
            <person name="Bloem J."/>
            <person name="Labutti K."/>
            <person name="Salamov A."/>
            <person name="Andreopoulos B."/>
            <person name="Baker S."/>
            <person name="Barry K."/>
            <person name="Bills G."/>
            <person name="Bluhm B."/>
            <person name="Cannon C."/>
            <person name="Castanera R."/>
            <person name="Culley D."/>
            <person name="Daum C."/>
            <person name="Ezra D."/>
            <person name="Gonzalez J."/>
            <person name="Henrissat B."/>
            <person name="Kuo A."/>
            <person name="Liang C."/>
            <person name="Lipzen A."/>
            <person name="Lutzoni F."/>
            <person name="Magnuson J."/>
            <person name="Mondo S."/>
            <person name="Nolan M."/>
            <person name="Ohm R."/>
            <person name="Pangilinan J."/>
            <person name="Park H.-J."/>
            <person name="Ramirez L."/>
            <person name="Alfaro M."/>
            <person name="Sun H."/>
            <person name="Tritt A."/>
            <person name="Yoshinaga Y."/>
            <person name="Zwiers L.-H."/>
            <person name="Turgeon B."/>
            <person name="Goodwin S."/>
            <person name="Spatafora J."/>
            <person name="Crous P."/>
            <person name="Grigoriev I."/>
        </authorList>
    </citation>
    <scope>NUCLEOTIDE SEQUENCE</scope>
    <source>
        <strain evidence="4">CBS 627.86</strain>
    </source>
</reference>
<dbReference type="Pfam" id="PF26286">
    <property type="entry name" value="UBA_10"/>
    <property type="match status" value="1"/>
</dbReference>
<feature type="compositionally biased region" description="Low complexity" evidence="1">
    <location>
        <begin position="222"/>
        <end position="236"/>
    </location>
</feature>
<dbReference type="PANTHER" id="PTHR46535">
    <property type="entry name" value="NEDD4-BINDING PROTEIN 2"/>
    <property type="match status" value="1"/>
</dbReference>
<evidence type="ECO:0000256" key="1">
    <source>
        <dbReference type="SAM" id="MobiDB-lite"/>
    </source>
</evidence>
<dbReference type="InterPro" id="IPR052772">
    <property type="entry name" value="Endo/PolyKinase_Domain-Protein"/>
</dbReference>
<dbReference type="PROSITE" id="PS50828">
    <property type="entry name" value="SMR"/>
    <property type="match status" value="1"/>
</dbReference>
<dbReference type="Gene3D" id="3.30.1370.110">
    <property type="match status" value="1"/>
</dbReference>
<feature type="region of interest" description="Disordered" evidence="1">
    <location>
        <begin position="207"/>
        <end position="241"/>
    </location>
</feature>
<evidence type="ECO:0008006" key="6">
    <source>
        <dbReference type="Google" id="ProtNLM"/>
    </source>
</evidence>
<dbReference type="InterPro" id="IPR003892">
    <property type="entry name" value="CUE"/>
</dbReference>
<accession>A0A6A5ZCQ2</accession>
<feature type="domain" description="Smr" evidence="2">
    <location>
        <begin position="452"/>
        <end position="538"/>
    </location>
</feature>